<feature type="region of interest" description="Disordered" evidence="1">
    <location>
        <begin position="58"/>
        <end position="200"/>
    </location>
</feature>
<dbReference type="AlphaFoldDB" id="A0A7C8IUZ0"/>
<dbReference type="InParanoid" id="A0A7C8IUZ0"/>
<protein>
    <submittedName>
        <fullName evidence="2">Uncharacterized protein</fullName>
    </submittedName>
</protein>
<name>A0A7C8IUZ0_9PEZI</name>
<feature type="compositionally biased region" description="Basic and acidic residues" evidence="1">
    <location>
        <begin position="84"/>
        <end position="98"/>
    </location>
</feature>
<proteinExistence type="predicted"/>
<evidence type="ECO:0000313" key="3">
    <source>
        <dbReference type="Proteomes" id="UP000481858"/>
    </source>
</evidence>
<accession>A0A7C8IUZ0</accession>
<keyword evidence="3" id="KW-1185">Reference proteome</keyword>
<sequence length="200" mass="21866">MAPATENFRKIAEEAERNLNTYEAKTGAHKTSHQGEAGVDTGVESQFLGAEVRYGQDLSTNAGYNRRIPPEEDGALDARGQQTRGEHFEGVGGPEHKLGQQMREYGGSNEFDPANKRRHDTRSKASADDTSAAYSKEVMTEGREAALSNMESNKYVPHKGQYPGSEYQTAQEVPGDMSAEGYEAPESVTEVSRESGRFQG</sequence>
<evidence type="ECO:0000256" key="1">
    <source>
        <dbReference type="SAM" id="MobiDB-lite"/>
    </source>
</evidence>
<feature type="compositionally biased region" description="Basic and acidic residues" evidence="1">
    <location>
        <begin position="191"/>
        <end position="200"/>
    </location>
</feature>
<gene>
    <name evidence="2" type="ORF">GQX73_g2975</name>
</gene>
<evidence type="ECO:0000313" key="2">
    <source>
        <dbReference type="EMBL" id="KAF2970603.1"/>
    </source>
</evidence>
<reference evidence="2 3" key="1">
    <citation type="submission" date="2019-12" db="EMBL/GenBank/DDBJ databases">
        <title>Draft genome sequence of the ascomycete Xylaria multiplex DSM 110363.</title>
        <authorList>
            <person name="Buettner E."/>
            <person name="Kellner H."/>
        </authorList>
    </citation>
    <scope>NUCLEOTIDE SEQUENCE [LARGE SCALE GENOMIC DNA]</scope>
    <source>
        <strain evidence="2 3">DSM 110363</strain>
    </source>
</reference>
<dbReference type="EMBL" id="WUBL01000021">
    <property type="protein sequence ID" value="KAF2970603.1"/>
    <property type="molecule type" value="Genomic_DNA"/>
</dbReference>
<comment type="caution">
    <text evidence="2">The sequence shown here is derived from an EMBL/GenBank/DDBJ whole genome shotgun (WGS) entry which is preliminary data.</text>
</comment>
<dbReference type="Proteomes" id="UP000481858">
    <property type="component" value="Unassembled WGS sequence"/>
</dbReference>
<dbReference type="OrthoDB" id="3359339at2759"/>
<organism evidence="2 3">
    <name type="scientific">Xylaria multiplex</name>
    <dbReference type="NCBI Taxonomy" id="323545"/>
    <lineage>
        <taxon>Eukaryota</taxon>
        <taxon>Fungi</taxon>
        <taxon>Dikarya</taxon>
        <taxon>Ascomycota</taxon>
        <taxon>Pezizomycotina</taxon>
        <taxon>Sordariomycetes</taxon>
        <taxon>Xylariomycetidae</taxon>
        <taxon>Xylariales</taxon>
        <taxon>Xylariaceae</taxon>
        <taxon>Xylaria</taxon>
    </lineage>
</organism>